<dbReference type="InterPro" id="IPR010985">
    <property type="entry name" value="Ribbon_hlx_hlx"/>
</dbReference>
<dbReference type="SUPFAM" id="SSF47598">
    <property type="entry name" value="Ribbon-helix-helix"/>
    <property type="match status" value="1"/>
</dbReference>
<accession>A0A327L271</accession>
<reference evidence="2 3" key="1">
    <citation type="submission" date="2017-07" db="EMBL/GenBank/DDBJ databases">
        <title>Draft Genome Sequences of Select Purple Nonsulfur Bacteria.</title>
        <authorList>
            <person name="Lasarre B."/>
            <person name="Mckinlay J.B."/>
        </authorList>
    </citation>
    <scope>NUCLEOTIDE SEQUENCE [LARGE SCALE GENOMIC DNA]</scope>
    <source>
        <strain evidence="2 3">DSM 5909</strain>
    </source>
</reference>
<protein>
    <recommendedName>
        <fullName evidence="1">Ribbon-helix-helix protein CopG domain-containing protein</fullName>
    </recommendedName>
</protein>
<dbReference type="Pfam" id="PF01402">
    <property type="entry name" value="RHH_1"/>
    <property type="match status" value="1"/>
</dbReference>
<dbReference type="OrthoDB" id="9554065at2"/>
<keyword evidence="3" id="KW-1185">Reference proteome</keyword>
<sequence>MKTLTVRLPDALVAEIEAESQARKVSKSDVVRERLSVAAPGAPSSSLSAISDLIGIVDGLPPGLSADRKTALKATHYGRKRPG</sequence>
<dbReference type="GO" id="GO:0006355">
    <property type="term" value="P:regulation of DNA-templated transcription"/>
    <property type="evidence" value="ECO:0007669"/>
    <property type="project" value="InterPro"/>
</dbReference>
<name>A0A327L271_9BRAD</name>
<gene>
    <name evidence="2" type="ORF">CH341_11115</name>
</gene>
<evidence type="ECO:0000313" key="2">
    <source>
        <dbReference type="EMBL" id="RAI44075.1"/>
    </source>
</evidence>
<evidence type="ECO:0000313" key="3">
    <source>
        <dbReference type="Proteomes" id="UP000249130"/>
    </source>
</evidence>
<organism evidence="2 3">
    <name type="scientific">Rhodoplanes roseus</name>
    <dbReference type="NCBI Taxonomy" id="29409"/>
    <lineage>
        <taxon>Bacteria</taxon>
        <taxon>Pseudomonadati</taxon>
        <taxon>Pseudomonadota</taxon>
        <taxon>Alphaproteobacteria</taxon>
        <taxon>Hyphomicrobiales</taxon>
        <taxon>Nitrobacteraceae</taxon>
        <taxon>Rhodoplanes</taxon>
    </lineage>
</organism>
<dbReference type="AlphaFoldDB" id="A0A327L271"/>
<dbReference type="Proteomes" id="UP000249130">
    <property type="component" value="Unassembled WGS sequence"/>
</dbReference>
<proteinExistence type="predicted"/>
<dbReference type="InterPro" id="IPR002145">
    <property type="entry name" value="CopG"/>
</dbReference>
<evidence type="ECO:0000259" key="1">
    <source>
        <dbReference type="Pfam" id="PF01402"/>
    </source>
</evidence>
<dbReference type="EMBL" id="NPEX01000059">
    <property type="protein sequence ID" value="RAI44075.1"/>
    <property type="molecule type" value="Genomic_DNA"/>
</dbReference>
<dbReference type="CDD" id="cd21631">
    <property type="entry name" value="RHH_CopG_NikR-like"/>
    <property type="match status" value="1"/>
</dbReference>
<feature type="domain" description="Ribbon-helix-helix protein CopG" evidence="1">
    <location>
        <begin position="2"/>
        <end position="33"/>
    </location>
</feature>
<comment type="caution">
    <text evidence="2">The sequence shown here is derived from an EMBL/GenBank/DDBJ whole genome shotgun (WGS) entry which is preliminary data.</text>
</comment>
<dbReference type="RefSeq" id="WP_111419106.1">
    <property type="nucleotide sequence ID" value="NZ_NPEX01000059.1"/>
</dbReference>